<organism evidence="2 3">
    <name type="scientific">Methylacidimicrobium tartarophylax</name>
    <dbReference type="NCBI Taxonomy" id="1041768"/>
    <lineage>
        <taxon>Bacteria</taxon>
        <taxon>Pseudomonadati</taxon>
        <taxon>Verrucomicrobiota</taxon>
        <taxon>Methylacidimicrobium</taxon>
    </lineage>
</organism>
<dbReference type="EMBL" id="CABFVA020000016">
    <property type="protein sequence ID" value="VVM05219.1"/>
    <property type="molecule type" value="Genomic_DNA"/>
</dbReference>
<protein>
    <submittedName>
        <fullName evidence="2">Uncharacterized protein</fullName>
    </submittedName>
</protein>
<evidence type="ECO:0000256" key="1">
    <source>
        <dbReference type="SAM" id="Phobius"/>
    </source>
</evidence>
<dbReference type="Proteomes" id="UP000334923">
    <property type="component" value="Unassembled WGS sequence"/>
</dbReference>
<keyword evidence="1" id="KW-0812">Transmembrane</keyword>
<sequence length="120" mass="12844">MKSRINKLLSVGGGLLFLGVLGFLAIGHAFYWSALNVPALGHEPGDAAAWTLVATALIPLGGVALLIGTLYRRSRKPPPAYAEFLEEADEEKVDAAEKRDIDRAIRIIPGHGKRAGEDGR</sequence>
<evidence type="ECO:0000313" key="2">
    <source>
        <dbReference type="EMBL" id="VVM05219.1"/>
    </source>
</evidence>
<evidence type="ECO:0000313" key="3">
    <source>
        <dbReference type="Proteomes" id="UP000334923"/>
    </source>
</evidence>
<accession>A0A5E6M6N7</accession>
<proteinExistence type="predicted"/>
<feature type="transmembrane region" description="Helical" evidence="1">
    <location>
        <begin position="12"/>
        <end position="35"/>
    </location>
</feature>
<name>A0A5E6M6N7_9BACT</name>
<reference evidence="2 3" key="1">
    <citation type="submission" date="2019-09" db="EMBL/GenBank/DDBJ databases">
        <authorList>
            <person name="Cremers G."/>
        </authorList>
    </citation>
    <scope>NUCLEOTIDE SEQUENCE [LARGE SCALE GENOMIC DNA]</scope>
    <source>
        <strain evidence="2">4A</strain>
    </source>
</reference>
<gene>
    <name evidence="2" type="ORF">MAMT_00517</name>
</gene>
<keyword evidence="1" id="KW-1133">Transmembrane helix</keyword>
<dbReference type="RefSeq" id="WP_246186485.1">
    <property type="nucleotide sequence ID" value="NZ_CABFVA020000016.1"/>
</dbReference>
<feature type="transmembrane region" description="Helical" evidence="1">
    <location>
        <begin position="47"/>
        <end position="71"/>
    </location>
</feature>
<keyword evidence="3" id="KW-1185">Reference proteome</keyword>
<dbReference type="AlphaFoldDB" id="A0A5E6M6N7"/>
<keyword evidence="1" id="KW-0472">Membrane</keyword>